<sequence length="82" mass="9452">MAYVFIRKCAQRSREQGKDKHTSEQLAQFVHSGSNNEKVHFQHVSSLSYLSVAVHARLQSPSAYRAGPQTRSWRPRNVRWGL</sequence>
<organism evidence="1 2">
    <name type="scientific">Holothuria leucospilota</name>
    <name type="common">Black long sea cucumber</name>
    <name type="synonym">Mertensiothuria leucospilota</name>
    <dbReference type="NCBI Taxonomy" id="206669"/>
    <lineage>
        <taxon>Eukaryota</taxon>
        <taxon>Metazoa</taxon>
        <taxon>Echinodermata</taxon>
        <taxon>Eleutherozoa</taxon>
        <taxon>Echinozoa</taxon>
        <taxon>Holothuroidea</taxon>
        <taxon>Aspidochirotacea</taxon>
        <taxon>Aspidochirotida</taxon>
        <taxon>Holothuriidae</taxon>
        <taxon>Holothuria</taxon>
    </lineage>
</organism>
<evidence type="ECO:0000313" key="1">
    <source>
        <dbReference type="EMBL" id="KAJ8019046.1"/>
    </source>
</evidence>
<comment type="caution">
    <text evidence="1">The sequence shown here is derived from an EMBL/GenBank/DDBJ whole genome shotgun (WGS) entry which is preliminary data.</text>
</comment>
<dbReference type="AlphaFoldDB" id="A0A9Q0YCN7"/>
<evidence type="ECO:0000313" key="2">
    <source>
        <dbReference type="Proteomes" id="UP001152320"/>
    </source>
</evidence>
<reference evidence="1" key="1">
    <citation type="submission" date="2021-10" db="EMBL/GenBank/DDBJ databases">
        <title>Tropical sea cucumber genome reveals ecological adaptation and Cuvierian tubules defense mechanism.</title>
        <authorList>
            <person name="Chen T."/>
        </authorList>
    </citation>
    <scope>NUCLEOTIDE SEQUENCE</scope>
    <source>
        <strain evidence="1">Nanhai2018</strain>
        <tissue evidence="1">Muscle</tissue>
    </source>
</reference>
<protein>
    <submittedName>
        <fullName evidence="1">Uncharacterized protein</fullName>
    </submittedName>
</protein>
<dbReference type="Proteomes" id="UP001152320">
    <property type="component" value="Unassembled WGS sequence"/>
</dbReference>
<proteinExistence type="predicted"/>
<dbReference type="EMBL" id="JAIZAY010000100">
    <property type="protein sequence ID" value="KAJ8019046.1"/>
    <property type="molecule type" value="Genomic_DNA"/>
</dbReference>
<keyword evidence="2" id="KW-1185">Reference proteome</keyword>
<name>A0A9Q0YCN7_HOLLE</name>
<gene>
    <name evidence="1" type="ORF">HOLleu_42608</name>
</gene>
<accession>A0A9Q0YCN7</accession>